<organism evidence="1 2">
    <name type="scientific">Streptomyces caeni</name>
    <dbReference type="NCBI Taxonomy" id="2307231"/>
    <lineage>
        <taxon>Bacteria</taxon>
        <taxon>Bacillati</taxon>
        <taxon>Actinomycetota</taxon>
        <taxon>Actinomycetes</taxon>
        <taxon>Kitasatosporales</taxon>
        <taxon>Streptomycetaceae</taxon>
        <taxon>Streptomyces</taxon>
    </lineage>
</organism>
<dbReference type="Proteomes" id="UP001597261">
    <property type="component" value="Unassembled WGS sequence"/>
</dbReference>
<evidence type="ECO:0000313" key="2">
    <source>
        <dbReference type="Proteomes" id="UP001597261"/>
    </source>
</evidence>
<proteinExistence type="predicted"/>
<name>A0ABW4IRL9_9ACTN</name>
<comment type="caution">
    <text evidence="1">The sequence shown here is derived from an EMBL/GenBank/DDBJ whole genome shotgun (WGS) entry which is preliminary data.</text>
</comment>
<gene>
    <name evidence="1" type="ORF">ACFSL4_17805</name>
</gene>
<accession>A0ABW4IRL9</accession>
<evidence type="ECO:0000313" key="1">
    <source>
        <dbReference type="EMBL" id="MFD1660000.1"/>
    </source>
</evidence>
<protein>
    <submittedName>
        <fullName evidence="1">Uncharacterized protein</fullName>
    </submittedName>
</protein>
<dbReference type="RefSeq" id="WP_381083680.1">
    <property type="nucleotide sequence ID" value="NZ_JBHUDX010000048.1"/>
</dbReference>
<sequence>MPPVPSDALTTARDRAFVAAHRLRTAEEIDQAEPGLITPARLAQLRNDAEQAAHALVDAELLRRALPDGPPDDAA</sequence>
<keyword evidence="2" id="KW-1185">Reference proteome</keyword>
<reference evidence="2" key="1">
    <citation type="journal article" date="2019" name="Int. J. Syst. Evol. Microbiol.">
        <title>The Global Catalogue of Microorganisms (GCM) 10K type strain sequencing project: providing services to taxonomists for standard genome sequencing and annotation.</title>
        <authorList>
            <consortium name="The Broad Institute Genomics Platform"/>
            <consortium name="The Broad Institute Genome Sequencing Center for Infectious Disease"/>
            <person name="Wu L."/>
            <person name="Ma J."/>
        </authorList>
    </citation>
    <scope>NUCLEOTIDE SEQUENCE [LARGE SCALE GENOMIC DNA]</scope>
    <source>
        <strain evidence="2">CGMCC 1.12470</strain>
    </source>
</reference>
<dbReference type="EMBL" id="JBHUDX010000048">
    <property type="protein sequence ID" value="MFD1660000.1"/>
    <property type="molecule type" value="Genomic_DNA"/>
</dbReference>